<accession>A0ABT5VJM3</accession>
<keyword evidence="2" id="KW-0547">Nucleotide-binding</keyword>
<dbReference type="InterPro" id="IPR003593">
    <property type="entry name" value="AAA+_ATPase"/>
</dbReference>
<dbReference type="SUPFAM" id="SSF52540">
    <property type="entry name" value="P-loop containing nucleoside triphosphate hydrolases"/>
    <property type="match status" value="1"/>
</dbReference>
<evidence type="ECO:0000259" key="4">
    <source>
        <dbReference type="PROSITE" id="PS50893"/>
    </source>
</evidence>
<dbReference type="Gene3D" id="3.40.50.300">
    <property type="entry name" value="P-loop containing nucleotide triphosphate hydrolases"/>
    <property type="match status" value="1"/>
</dbReference>
<evidence type="ECO:0000256" key="1">
    <source>
        <dbReference type="ARBA" id="ARBA00022448"/>
    </source>
</evidence>
<protein>
    <submittedName>
        <fullName evidence="5">ATP-binding cassette domain-containing protein</fullName>
    </submittedName>
</protein>
<evidence type="ECO:0000313" key="5">
    <source>
        <dbReference type="EMBL" id="MDE5415653.1"/>
    </source>
</evidence>
<dbReference type="PANTHER" id="PTHR42781:SF4">
    <property type="entry name" value="SPERMIDINE_PUTRESCINE IMPORT ATP-BINDING PROTEIN POTA"/>
    <property type="match status" value="1"/>
</dbReference>
<dbReference type="InterPro" id="IPR027417">
    <property type="entry name" value="P-loop_NTPase"/>
</dbReference>
<proteinExistence type="predicted"/>
<dbReference type="PROSITE" id="PS00211">
    <property type="entry name" value="ABC_TRANSPORTER_1"/>
    <property type="match status" value="1"/>
</dbReference>
<dbReference type="EMBL" id="JAOTPO010000018">
    <property type="protein sequence ID" value="MDE5415653.1"/>
    <property type="molecule type" value="Genomic_DNA"/>
</dbReference>
<dbReference type="Pfam" id="PF00005">
    <property type="entry name" value="ABC_tran"/>
    <property type="match status" value="1"/>
</dbReference>
<dbReference type="PROSITE" id="PS50893">
    <property type="entry name" value="ABC_TRANSPORTER_2"/>
    <property type="match status" value="1"/>
</dbReference>
<dbReference type="RefSeq" id="WP_275120254.1">
    <property type="nucleotide sequence ID" value="NZ_JAOTPO010000018.1"/>
</dbReference>
<dbReference type="InterPro" id="IPR017871">
    <property type="entry name" value="ABC_transporter-like_CS"/>
</dbReference>
<evidence type="ECO:0000313" key="6">
    <source>
        <dbReference type="Proteomes" id="UP001148125"/>
    </source>
</evidence>
<comment type="caution">
    <text evidence="5">The sequence shown here is derived from an EMBL/GenBank/DDBJ whole genome shotgun (WGS) entry which is preliminary data.</text>
</comment>
<dbReference type="SMART" id="SM00382">
    <property type="entry name" value="AAA"/>
    <property type="match status" value="1"/>
</dbReference>
<keyword evidence="3 5" id="KW-0067">ATP-binding</keyword>
<dbReference type="PANTHER" id="PTHR42781">
    <property type="entry name" value="SPERMIDINE/PUTRESCINE IMPORT ATP-BINDING PROTEIN POTA"/>
    <property type="match status" value="1"/>
</dbReference>
<dbReference type="Proteomes" id="UP001148125">
    <property type="component" value="Unassembled WGS sequence"/>
</dbReference>
<gene>
    <name evidence="5" type="ORF">N7Z68_20095</name>
</gene>
<feature type="domain" description="ABC transporter" evidence="4">
    <location>
        <begin position="3"/>
        <end position="233"/>
    </location>
</feature>
<reference evidence="5" key="1">
    <citation type="submission" date="2024-05" db="EMBL/GenBank/DDBJ databases">
        <title>Alkalihalobacillus sp. strain MEB203 novel alkaliphilic bacterium from Lonar Lake, India.</title>
        <authorList>
            <person name="Joshi A."/>
            <person name="Thite S."/>
            <person name="Mengade P."/>
        </authorList>
    </citation>
    <scope>NUCLEOTIDE SEQUENCE</scope>
    <source>
        <strain evidence="5">MEB 203</strain>
    </source>
</reference>
<dbReference type="GO" id="GO:0005524">
    <property type="term" value="F:ATP binding"/>
    <property type="evidence" value="ECO:0007669"/>
    <property type="project" value="UniProtKB-KW"/>
</dbReference>
<dbReference type="InterPro" id="IPR003439">
    <property type="entry name" value="ABC_transporter-like_ATP-bd"/>
</dbReference>
<dbReference type="InterPro" id="IPR050093">
    <property type="entry name" value="ABC_SmlMolc_Importer"/>
</dbReference>
<keyword evidence="6" id="KW-1185">Reference proteome</keyword>
<evidence type="ECO:0000256" key="2">
    <source>
        <dbReference type="ARBA" id="ARBA00022741"/>
    </source>
</evidence>
<organism evidence="5 6">
    <name type="scientific">Alkalihalobacterium chitinilyticum</name>
    <dbReference type="NCBI Taxonomy" id="2980103"/>
    <lineage>
        <taxon>Bacteria</taxon>
        <taxon>Bacillati</taxon>
        <taxon>Bacillota</taxon>
        <taxon>Bacilli</taxon>
        <taxon>Bacillales</taxon>
        <taxon>Bacillaceae</taxon>
        <taxon>Alkalihalobacterium</taxon>
    </lineage>
</organism>
<evidence type="ECO:0000256" key="3">
    <source>
        <dbReference type="ARBA" id="ARBA00022840"/>
    </source>
</evidence>
<sequence length="254" mass="29071">MSLHLKIEQLSVTYEKFALKNIDFSLQPNDYLVVMGPTGCGKTLLLESIVGLTKVDHGRIYINGEEITNTPVEKRKIGFAYQDSFLYPFFTVKENILFAAKEEKRDSHIIARMRDLTEKMKIDHLLDRKPQRLSGGEKQRVSLARALLMKPKLLLLDEPISALDPKTRLELYDLFRSIHLDENVTIIHVTHDFTEAMALSNKVMLLNNGQIEQFSSKEHFFEKPATPFVSEFVCLDQMKAVLNDKHRPVKAAGV</sequence>
<name>A0ABT5VJM3_9BACI</name>
<keyword evidence="1" id="KW-0813">Transport</keyword>